<proteinExistence type="predicted"/>
<evidence type="ECO:0000313" key="3">
    <source>
        <dbReference type="Proteomes" id="UP000199699"/>
    </source>
</evidence>
<reference evidence="2 3" key="1">
    <citation type="submission" date="2016-06" db="EMBL/GenBank/DDBJ databases">
        <authorList>
            <person name="Kjaerup R.B."/>
            <person name="Dalgaard T.S."/>
            <person name="Juul-Madsen H.R."/>
        </authorList>
    </citation>
    <scope>NUCLEOTIDE SEQUENCE [LARGE SCALE GENOMIC DNA]</scope>
    <source>
        <strain evidence="2 3">DSM 43818</strain>
    </source>
</reference>
<organism evidence="2 3">
    <name type="scientific">Micromonospora nigra</name>
    <dbReference type="NCBI Taxonomy" id="145857"/>
    <lineage>
        <taxon>Bacteria</taxon>
        <taxon>Bacillati</taxon>
        <taxon>Actinomycetota</taxon>
        <taxon>Actinomycetes</taxon>
        <taxon>Micromonosporales</taxon>
        <taxon>Micromonosporaceae</taxon>
        <taxon>Micromonospora</taxon>
    </lineage>
</organism>
<dbReference type="RefSeq" id="WP_175439982.1">
    <property type="nucleotide sequence ID" value="NZ_FMHT01000003.1"/>
</dbReference>
<dbReference type="Proteomes" id="UP000199699">
    <property type="component" value="Unassembled WGS sequence"/>
</dbReference>
<accession>A0A1C6RG75</accession>
<protein>
    <submittedName>
        <fullName evidence="2">Uncharacterized protein</fullName>
    </submittedName>
</protein>
<feature type="region of interest" description="Disordered" evidence="1">
    <location>
        <begin position="19"/>
        <end position="57"/>
    </location>
</feature>
<keyword evidence="3" id="KW-1185">Reference proteome</keyword>
<sequence length="57" mass="6122">MSGKQTSFGAVANARRTRLGAGWAPTHHPETREYQVTDGPVANVRRSRAEEEQAGGA</sequence>
<evidence type="ECO:0000313" key="2">
    <source>
        <dbReference type="EMBL" id="SCL16119.1"/>
    </source>
</evidence>
<name>A0A1C6RG75_9ACTN</name>
<dbReference type="EMBL" id="FMHT01000003">
    <property type="protein sequence ID" value="SCL16119.1"/>
    <property type="molecule type" value="Genomic_DNA"/>
</dbReference>
<dbReference type="STRING" id="145857.GA0070616_0933"/>
<gene>
    <name evidence="2" type="ORF">GA0070616_0933</name>
</gene>
<dbReference type="AlphaFoldDB" id="A0A1C6RG75"/>
<evidence type="ECO:0000256" key="1">
    <source>
        <dbReference type="SAM" id="MobiDB-lite"/>
    </source>
</evidence>